<dbReference type="InterPro" id="IPR016162">
    <property type="entry name" value="Ald_DH_N"/>
</dbReference>
<dbReference type="Gene3D" id="3.40.309.10">
    <property type="entry name" value="Aldehyde Dehydrogenase, Chain A, domain 2"/>
    <property type="match status" value="1"/>
</dbReference>
<reference evidence="3 4" key="1">
    <citation type="submission" date="2024-09" db="EMBL/GenBank/DDBJ databases">
        <authorList>
            <person name="Sun Q."/>
            <person name="Mori K."/>
        </authorList>
    </citation>
    <scope>NUCLEOTIDE SEQUENCE [LARGE SCALE GENOMIC DNA]</scope>
    <source>
        <strain evidence="3 4">JCM 11411</strain>
    </source>
</reference>
<gene>
    <name evidence="3" type="ORF">ACFFQ6_28085</name>
</gene>
<name>A0ABV5XM48_9NOCA</name>
<evidence type="ECO:0000313" key="3">
    <source>
        <dbReference type="EMBL" id="MFB9783567.1"/>
    </source>
</evidence>
<protein>
    <submittedName>
        <fullName evidence="3">Aldehyde dehydrogenase family protein</fullName>
    </submittedName>
</protein>
<accession>A0ABV5XM48</accession>
<dbReference type="PANTHER" id="PTHR43353">
    <property type="entry name" value="SUCCINATE-SEMIALDEHYDE DEHYDROGENASE, MITOCHONDRIAL"/>
    <property type="match status" value="1"/>
</dbReference>
<evidence type="ECO:0000259" key="2">
    <source>
        <dbReference type="Pfam" id="PF00171"/>
    </source>
</evidence>
<keyword evidence="4" id="KW-1185">Reference proteome</keyword>
<dbReference type="PANTHER" id="PTHR43353:SF5">
    <property type="entry name" value="SUCCINATE-SEMIALDEHYDE DEHYDROGENASE, MITOCHONDRIAL"/>
    <property type="match status" value="1"/>
</dbReference>
<dbReference type="EMBL" id="JBHMAS010000071">
    <property type="protein sequence ID" value="MFB9783567.1"/>
    <property type="molecule type" value="Genomic_DNA"/>
</dbReference>
<evidence type="ECO:0000256" key="1">
    <source>
        <dbReference type="ARBA" id="ARBA00023002"/>
    </source>
</evidence>
<evidence type="ECO:0000313" key="4">
    <source>
        <dbReference type="Proteomes" id="UP001589587"/>
    </source>
</evidence>
<dbReference type="Gene3D" id="3.40.605.10">
    <property type="entry name" value="Aldehyde Dehydrogenase, Chain A, domain 1"/>
    <property type="match status" value="1"/>
</dbReference>
<comment type="caution">
    <text evidence="3">The sequence shown here is derived from an EMBL/GenBank/DDBJ whole genome shotgun (WGS) entry which is preliminary data.</text>
</comment>
<dbReference type="InterPro" id="IPR015590">
    <property type="entry name" value="Aldehyde_DH_dom"/>
</dbReference>
<dbReference type="InterPro" id="IPR050740">
    <property type="entry name" value="Aldehyde_DH_Superfamily"/>
</dbReference>
<keyword evidence="1" id="KW-0560">Oxidoreductase</keyword>
<dbReference type="InterPro" id="IPR016161">
    <property type="entry name" value="Ald_DH/histidinol_DH"/>
</dbReference>
<proteinExistence type="predicted"/>
<feature type="domain" description="Aldehyde dehydrogenase" evidence="2">
    <location>
        <begin position="52"/>
        <end position="180"/>
    </location>
</feature>
<dbReference type="SUPFAM" id="SSF53720">
    <property type="entry name" value="ALDH-like"/>
    <property type="match status" value="1"/>
</dbReference>
<dbReference type="InterPro" id="IPR016163">
    <property type="entry name" value="Ald_DH_C"/>
</dbReference>
<organism evidence="3 4">
    <name type="scientific">Rhodococcus baikonurensis</name>
    <dbReference type="NCBI Taxonomy" id="172041"/>
    <lineage>
        <taxon>Bacteria</taxon>
        <taxon>Bacillati</taxon>
        <taxon>Actinomycetota</taxon>
        <taxon>Actinomycetes</taxon>
        <taxon>Mycobacteriales</taxon>
        <taxon>Nocardiaceae</taxon>
        <taxon>Rhodococcus</taxon>
        <taxon>Rhodococcus erythropolis group</taxon>
    </lineage>
</organism>
<dbReference type="RefSeq" id="WP_378376245.1">
    <property type="nucleotide sequence ID" value="NZ_JBHMAS010000071.1"/>
</dbReference>
<dbReference type="Pfam" id="PF00171">
    <property type="entry name" value="Aldedh"/>
    <property type="match status" value="1"/>
</dbReference>
<sequence length="185" mass="19651">MRSFERALATPHSPSLSVAATPERLREVRALVRTVAARHSLTVDGLADLVLAVDEGGRLLVGGSRVERDGSFFEPTLLIDVPLSARIAREEIFGPVAVVYRVDSDEDALSAANDTEFGLVGYVFSKTQALAYAERLETGMVGVNRGLVSDPAGAFGGIKASGLGREGGTSGIHEYLETKYMAVEV</sequence>
<dbReference type="Proteomes" id="UP001589587">
    <property type="component" value="Unassembled WGS sequence"/>
</dbReference>